<evidence type="ECO:0000256" key="8">
    <source>
        <dbReference type="ARBA" id="ARBA00029745"/>
    </source>
</evidence>
<evidence type="ECO:0000256" key="10">
    <source>
        <dbReference type="ARBA" id="ARBA00030781"/>
    </source>
</evidence>
<dbReference type="InterPro" id="IPR003448">
    <property type="entry name" value="Mopterin_biosynth_MoaE"/>
</dbReference>
<comment type="catalytic activity">
    <reaction evidence="12">
        <text>2 [molybdopterin-synthase sulfur-carrier protein]-C-terminal-Gly-aminoethanethioate + cyclic pyranopterin phosphate + H2O = molybdopterin + 2 [molybdopterin-synthase sulfur-carrier protein]-C-terminal Gly-Gly + 2 H(+)</text>
        <dbReference type="Rhea" id="RHEA:26333"/>
        <dbReference type="Rhea" id="RHEA-COMP:12202"/>
        <dbReference type="Rhea" id="RHEA-COMP:19907"/>
        <dbReference type="ChEBI" id="CHEBI:15377"/>
        <dbReference type="ChEBI" id="CHEBI:15378"/>
        <dbReference type="ChEBI" id="CHEBI:58698"/>
        <dbReference type="ChEBI" id="CHEBI:59648"/>
        <dbReference type="ChEBI" id="CHEBI:90778"/>
        <dbReference type="ChEBI" id="CHEBI:232372"/>
        <dbReference type="EC" id="2.8.1.12"/>
    </reaction>
</comment>
<dbReference type="AlphaFoldDB" id="A0A932GMY5"/>
<evidence type="ECO:0000256" key="2">
    <source>
        <dbReference type="ARBA" id="ARBA00005426"/>
    </source>
</evidence>
<dbReference type="GO" id="GO:0030366">
    <property type="term" value="F:molybdopterin synthase activity"/>
    <property type="evidence" value="ECO:0007669"/>
    <property type="project" value="UniProtKB-EC"/>
</dbReference>
<proteinExistence type="inferred from homology"/>
<protein>
    <recommendedName>
        <fullName evidence="4">Molybdopterin synthase catalytic subunit</fullName>
        <ecNumber evidence="3">2.8.1.12</ecNumber>
    </recommendedName>
    <alternativeName>
        <fullName evidence="10">MPT synthase subunit 2</fullName>
    </alternativeName>
    <alternativeName>
        <fullName evidence="8">Molybdenum cofactor biosynthesis protein E</fullName>
    </alternativeName>
    <alternativeName>
        <fullName evidence="9">Molybdopterin-converting factor large subunit</fullName>
    </alternativeName>
    <alternativeName>
        <fullName evidence="11">Molybdopterin-converting factor subunit 2</fullName>
    </alternativeName>
</protein>
<name>A0A932GMY5_UNCTE</name>
<evidence type="ECO:0000256" key="11">
    <source>
        <dbReference type="ARBA" id="ARBA00032474"/>
    </source>
</evidence>
<gene>
    <name evidence="13" type="ORF">HYY65_02840</name>
</gene>
<dbReference type="EMBL" id="JACPSX010000047">
    <property type="protein sequence ID" value="MBI3014007.1"/>
    <property type="molecule type" value="Genomic_DNA"/>
</dbReference>
<dbReference type="FunFam" id="3.90.1170.40:FF:000003">
    <property type="entry name" value="Molybdopterin converting factor subunit 2"/>
    <property type="match status" value="1"/>
</dbReference>
<organism evidence="13 14">
    <name type="scientific">Tectimicrobiota bacterium</name>
    <dbReference type="NCBI Taxonomy" id="2528274"/>
    <lineage>
        <taxon>Bacteria</taxon>
        <taxon>Pseudomonadati</taxon>
        <taxon>Nitrospinota/Tectimicrobiota group</taxon>
        <taxon>Candidatus Tectimicrobiota</taxon>
    </lineage>
</organism>
<dbReference type="Proteomes" id="UP000741360">
    <property type="component" value="Unassembled WGS sequence"/>
</dbReference>
<accession>A0A932GMY5</accession>
<evidence type="ECO:0000256" key="12">
    <source>
        <dbReference type="ARBA" id="ARBA00049878"/>
    </source>
</evidence>
<dbReference type="Pfam" id="PF02391">
    <property type="entry name" value="MoaE"/>
    <property type="match status" value="1"/>
</dbReference>
<dbReference type="EC" id="2.8.1.12" evidence="3"/>
<keyword evidence="6" id="KW-0501">Molybdenum cofactor biosynthesis</keyword>
<evidence type="ECO:0000256" key="3">
    <source>
        <dbReference type="ARBA" id="ARBA00011950"/>
    </source>
</evidence>
<evidence type="ECO:0000256" key="5">
    <source>
        <dbReference type="ARBA" id="ARBA00022679"/>
    </source>
</evidence>
<comment type="caution">
    <text evidence="13">The sequence shown here is derived from an EMBL/GenBank/DDBJ whole genome shotgun (WGS) entry which is preliminary data.</text>
</comment>
<evidence type="ECO:0000256" key="9">
    <source>
        <dbReference type="ARBA" id="ARBA00030407"/>
    </source>
</evidence>
<evidence type="ECO:0000256" key="6">
    <source>
        <dbReference type="ARBA" id="ARBA00023150"/>
    </source>
</evidence>
<dbReference type="PANTHER" id="PTHR23404">
    <property type="entry name" value="MOLYBDOPTERIN SYNTHASE RELATED"/>
    <property type="match status" value="1"/>
</dbReference>
<evidence type="ECO:0000313" key="14">
    <source>
        <dbReference type="Proteomes" id="UP000741360"/>
    </source>
</evidence>
<evidence type="ECO:0000256" key="7">
    <source>
        <dbReference type="ARBA" id="ARBA00026066"/>
    </source>
</evidence>
<reference evidence="13" key="1">
    <citation type="submission" date="2020-07" db="EMBL/GenBank/DDBJ databases">
        <title>Huge and variable diversity of episymbiotic CPR bacteria and DPANN archaea in groundwater ecosystems.</title>
        <authorList>
            <person name="He C.Y."/>
            <person name="Keren R."/>
            <person name="Whittaker M."/>
            <person name="Farag I.F."/>
            <person name="Doudna J."/>
            <person name="Cate J.H.D."/>
            <person name="Banfield J.F."/>
        </authorList>
    </citation>
    <scope>NUCLEOTIDE SEQUENCE</scope>
    <source>
        <strain evidence="13">NC_groundwater_717_Ag_S-0.2um_59_8</strain>
    </source>
</reference>
<dbReference type="Gene3D" id="3.90.1170.40">
    <property type="entry name" value="Molybdopterin biosynthesis MoaE subunit"/>
    <property type="match status" value="1"/>
</dbReference>
<evidence type="ECO:0000256" key="1">
    <source>
        <dbReference type="ARBA" id="ARBA00005046"/>
    </source>
</evidence>
<comment type="subunit">
    <text evidence="7">Heterotetramer of 2 MoaD subunits and 2 MoaE subunits. Also stable as homodimer. The enzyme changes between these two forms during catalysis.</text>
</comment>
<dbReference type="GO" id="GO:0006777">
    <property type="term" value="P:Mo-molybdopterin cofactor biosynthetic process"/>
    <property type="evidence" value="ECO:0007669"/>
    <property type="project" value="UniProtKB-KW"/>
</dbReference>
<sequence length="154" mass="17472">MFRVTRDKISPADVEAWVKEPGAGAVVYFDGIVRDHSEGKKVKFLEYEAYEAMAEEKLRDIGEEIHRRWPVSKVAILHRVGHLEVGESSVIIAVSSPHRDHAFAACRFAIEQIKILVPIWKREHWEEGGRHWVNIEKTTPSASSPTAEGGNQIY</sequence>
<comment type="pathway">
    <text evidence="1">Cofactor biosynthesis; molybdopterin biosynthesis.</text>
</comment>
<evidence type="ECO:0000256" key="4">
    <source>
        <dbReference type="ARBA" id="ARBA00013858"/>
    </source>
</evidence>
<dbReference type="InterPro" id="IPR036563">
    <property type="entry name" value="MoaE_sf"/>
</dbReference>
<keyword evidence="5" id="KW-0808">Transferase</keyword>
<evidence type="ECO:0000313" key="13">
    <source>
        <dbReference type="EMBL" id="MBI3014007.1"/>
    </source>
</evidence>
<dbReference type="CDD" id="cd00756">
    <property type="entry name" value="MoaE"/>
    <property type="match status" value="1"/>
</dbReference>
<dbReference type="SUPFAM" id="SSF54690">
    <property type="entry name" value="Molybdopterin synthase subunit MoaE"/>
    <property type="match status" value="1"/>
</dbReference>
<comment type="similarity">
    <text evidence="2">Belongs to the MoaE family.</text>
</comment>